<keyword evidence="2" id="KW-1185">Reference proteome</keyword>
<evidence type="ECO:0000313" key="2">
    <source>
        <dbReference type="Proteomes" id="UP000325577"/>
    </source>
</evidence>
<reference evidence="1 2" key="1">
    <citation type="submission" date="2019-09" db="EMBL/GenBank/DDBJ databases">
        <title>A chromosome-level genome assembly of the Chinese tupelo Nyssa sinensis.</title>
        <authorList>
            <person name="Yang X."/>
            <person name="Kang M."/>
            <person name="Yang Y."/>
            <person name="Xiong H."/>
            <person name="Wang M."/>
            <person name="Zhang Z."/>
            <person name="Wang Z."/>
            <person name="Wu H."/>
            <person name="Ma T."/>
            <person name="Liu J."/>
            <person name="Xi Z."/>
        </authorList>
    </citation>
    <scope>NUCLEOTIDE SEQUENCE [LARGE SCALE GENOMIC DNA]</scope>
    <source>
        <strain evidence="1">J267</strain>
        <tissue evidence="1">Leaf</tissue>
    </source>
</reference>
<name>A0A5J4ZDE1_9ASTE</name>
<organism evidence="1 2">
    <name type="scientific">Nyssa sinensis</name>
    <dbReference type="NCBI Taxonomy" id="561372"/>
    <lineage>
        <taxon>Eukaryota</taxon>
        <taxon>Viridiplantae</taxon>
        <taxon>Streptophyta</taxon>
        <taxon>Embryophyta</taxon>
        <taxon>Tracheophyta</taxon>
        <taxon>Spermatophyta</taxon>
        <taxon>Magnoliopsida</taxon>
        <taxon>eudicotyledons</taxon>
        <taxon>Gunneridae</taxon>
        <taxon>Pentapetalae</taxon>
        <taxon>asterids</taxon>
        <taxon>Cornales</taxon>
        <taxon>Nyssaceae</taxon>
        <taxon>Nyssa</taxon>
    </lineage>
</organism>
<dbReference type="EMBL" id="CM018052">
    <property type="protein sequence ID" value="KAA8515297.1"/>
    <property type="molecule type" value="Genomic_DNA"/>
</dbReference>
<dbReference type="AlphaFoldDB" id="A0A5J4ZDE1"/>
<sequence length="69" mass="7151">MELGASGPSKEANTVAVPANTKFWPLAPKMWVDGARVADVDGSDAGVGCSVDGDGMRESKYGVPVWVGR</sequence>
<proteinExistence type="predicted"/>
<accession>A0A5J4ZDE1</accession>
<gene>
    <name evidence="1" type="ORF">F0562_018473</name>
</gene>
<evidence type="ECO:0000313" key="1">
    <source>
        <dbReference type="EMBL" id="KAA8515297.1"/>
    </source>
</evidence>
<protein>
    <submittedName>
        <fullName evidence="1">Uncharacterized protein</fullName>
    </submittedName>
</protein>
<dbReference type="Proteomes" id="UP000325577">
    <property type="component" value="Linkage Group LG9"/>
</dbReference>